<keyword evidence="3" id="KW-1185">Reference proteome</keyword>
<evidence type="ECO:0000313" key="3">
    <source>
        <dbReference type="Proteomes" id="UP001221757"/>
    </source>
</evidence>
<organism evidence="2 3">
    <name type="scientific">Mycena rosella</name>
    <name type="common">Pink bonnet</name>
    <name type="synonym">Agaricus rosellus</name>
    <dbReference type="NCBI Taxonomy" id="1033263"/>
    <lineage>
        <taxon>Eukaryota</taxon>
        <taxon>Fungi</taxon>
        <taxon>Dikarya</taxon>
        <taxon>Basidiomycota</taxon>
        <taxon>Agaricomycotina</taxon>
        <taxon>Agaricomycetes</taxon>
        <taxon>Agaricomycetidae</taxon>
        <taxon>Agaricales</taxon>
        <taxon>Marasmiineae</taxon>
        <taxon>Mycenaceae</taxon>
        <taxon>Mycena</taxon>
    </lineage>
</organism>
<proteinExistence type="predicted"/>
<evidence type="ECO:0000313" key="2">
    <source>
        <dbReference type="EMBL" id="KAJ7630140.1"/>
    </source>
</evidence>
<comment type="caution">
    <text evidence="2">The sequence shown here is derived from an EMBL/GenBank/DDBJ whole genome shotgun (WGS) entry which is preliminary data.</text>
</comment>
<protein>
    <submittedName>
        <fullName evidence="2">Uncharacterized protein</fullName>
    </submittedName>
</protein>
<dbReference type="AlphaFoldDB" id="A0AAD7BTY9"/>
<dbReference type="Proteomes" id="UP001221757">
    <property type="component" value="Unassembled WGS sequence"/>
</dbReference>
<sequence length="630" mass="69567">MCLPILCQEFDELYPEALISTELACGSLRLIQRIGDGELPIWVWPHFSPYTGFESLEWGRHIRSSPELGPELLQDLRQFVPPWDVFVDEGRQRLLPIEFYDVVQWLKASSDPQLDLIERWQGYLAQSMGRSGVTYSGSDQLEKRWRRNMEREARSHGPPQPSDEEVIYCWEGVLENINRELGFEAEEFWAPAPDHIIPGTRVPATTALNLLNNLSVPKAAPKPGPFATAESPLFGARVGATPAGSIWAEPRDLMFPGEASQLQDTLKLEDQQQHLKEEKTGTFVIYSPDHEMPDPDDASLNPEDLIGDHGIEGCSVSVHEPVAAIAWIENNWEHPLLNSFQDKSCGGPLALMLSPQKPALALFGPYNDPSIATSAQSLAKLSGFPVVIRPLDENPVGTLLSDDSDLGIVNLAEGGNQAVKVPHAGGHDTAPTDIEMPGNEGVAGTSDESGERGAHDDDSHGQSEDGGDPGPDNGDTNGEMDCDRYLNHGGGYRALGGTGGGDDDDDGGGLTTTDDRWESHLHSTCLKLRLNLHGSKPYPISIAYDFKFQIIRVTDSPIDREQLTRDLSQPEVIALVDFKIENRPRETQVDRSYACIGFVAHRKESIRRRELYVPDNRVTHTYYLQSTSRG</sequence>
<feature type="compositionally biased region" description="Basic and acidic residues" evidence="1">
    <location>
        <begin position="449"/>
        <end position="463"/>
    </location>
</feature>
<accession>A0AAD7BTY9</accession>
<feature type="region of interest" description="Disordered" evidence="1">
    <location>
        <begin position="418"/>
        <end position="485"/>
    </location>
</feature>
<evidence type="ECO:0000256" key="1">
    <source>
        <dbReference type="SAM" id="MobiDB-lite"/>
    </source>
</evidence>
<gene>
    <name evidence="2" type="ORF">B0H17DRAFT_541970</name>
</gene>
<dbReference type="EMBL" id="JARKIE010000522">
    <property type="protein sequence ID" value="KAJ7630140.1"/>
    <property type="molecule type" value="Genomic_DNA"/>
</dbReference>
<reference evidence="2" key="1">
    <citation type="submission" date="2023-03" db="EMBL/GenBank/DDBJ databases">
        <title>Massive genome expansion in bonnet fungi (Mycena s.s.) driven by repeated elements and novel gene families across ecological guilds.</title>
        <authorList>
            <consortium name="Lawrence Berkeley National Laboratory"/>
            <person name="Harder C.B."/>
            <person name="Miyauchi S."/>
            <person name="Viragh M."/>
            <person name="Kuo A."/>
            <person name="Thoen E."/>
            <person name="Andreopoulos B."/>
            <person name="Lu D."/>
            <person name="Skrede I."/>
            <person name="Drula E."/>
            <person name="Henrissat B."/>
            <person name="Morin E."/>
            <person name="Kohler A."/>
            <person name="Barry K."/>
            <person name="LaButti K."/>
            <person name="Morin E."/>
            <person name="Salamov A."/>
            <person name="Lipzen A."/>
            <person name="Mereny Z."/>
            <person name="Hegedus B."/>
            <person name="Baldrian P."/>
            <person name="Stursova M."/>
            <person name="Weitz H."/>
            <person name="Taylor A."/>
            <person name="Grigoriev I.V."/>
            <person name="Nagy L.G."/>
            <person name="Martin F."/>
            <person name="Kauserud H."/>
        </authorList>
    </citation>
    <scope>NUCLEOTIDE SEQUENCE</scope>
    <source>
        <strain evidence="2">CBHHK067</strain>
    </source>
</reference>
<name>A0AAD7BTY9_MYCRO</name>